<feature type="compositionally biased region" description="Polar residues" evidence="1">
    <location>
        <begin position="1"/>
        <end position="22"/>
    </location>
</feature>
<protein>
    <submittedName>
        <fullName evidence="3">Predicted protein</fullName>
    </submittedName>
</protein>
<keyword evidence="2" id="KW-1133">Transmembrane helix</keyword>
<dbReference type="AlphaFoldDB" id="B0E3X0"/>
<evidence type="ECO:0000256" key="1">
    <source>
        <dbReference type="SAM" id="MobiDB-lite"/>
    </source>
</evidence>
<dbReference type="KEGG" id="lbc:LACBIDRAFT_335944"/>
<keyword evidence="2" id="KW-0472">Membrane</keyword>
<keyword evidence="2" id="KW-0812">Transmembrane</keyword>
<dbReference type="HOGENOM" id="CLU_598598_0_0_1"/>
<keyword evidence="4" id="KW-1185">Reference proteome</keyword>
<evidence type="ECO:0000256" key="2">
    <source>
        <dbReference type="SAM" id="Phobius"/>
    </source>
</evidence>
<sequence>MFRLRSNSNQHNCEPLTASPSHSRIPAMDDATFETVYDPASQDTQHSNQLKTFKPPKRVQRPKTCVEGILLYFKLMYKRRNMVRMPAISTESFPLFLNSVLACLFYIITFRRSAWYRLSAEFLQQRVEATFPLLKVAVQSAAQSGDFSAESMKYQMSQLGTRSSEEYYVDEWNAIEFTSLDDHWTHFLPQFNISGPRDVLSYAGVMLVMVSLIFSTILEVRPPLGVCIFATGMNYLMTSVAYVEKFGDLHYWTYQGFEWVNGSTSRTIRYIPIISAMSITPLTRATFIAANHVQVALSQKTMYELVEGEEGVKEVPIPESFKKSGIPQGYTVDPATVVASLAKSGITTEEQLPDGLLEGFKDVINASTNLNIIPTSKRAIEDASLAKDDAEEK</sequence>
<dbReference type="EMBL" id="DS547277">
    <property type="protein sequence ID" value="EDQ98460.1"/>
    <property type="molecule type" value="Genomic_DNA"/>
</dbReference>
<feature type="region of interest" description="Disordered" evidence="1">
    <location>
        <begin position="1"/>
        <end position="25"/>
    </location>
</feature>
<feature type="transmembrane region" description="Helical" evidence="2">
    <location>
        <begin position="92"/>
        <end position="110"/>
    </location>
</feature>
<accession>B0E3X0</accession>
<dbReference type="GeneID" id="6086544"/>
<gene>
    <name evidence="3" type="ORF">LACBIDRAFT_335944</name>
</gene>
<evidence type="ECO:0000313" key="4">
    <source>
        <dbReference type="Proteomes" id="UP000001194"/>
    </source>
</evidence>
<proteinExistence type="predicted"/>
<dbReference type="InParanoid" id="B0E3X0"/>
<dbReference type="RefSeq" id="XP_001890888.1">
    <property type="nucleotide sequence ID" value="XM_001890853.1"/>
</dbReference>
<name>B0E3X0_LACBS</name>
<organism evidence="4">
    <name type="scientific">Laccaria bicolor (strain S238N-H82 / ATCC MYA-4686)</name>
    <name type="common">Bicoloured deceiver</name>
    <name type="synonym">Laccaria laccata var. bicolor</name>
    <dbReference type="NCBI Taxonomy" id="486041"/>
    <lineage>
        <taxon>Eukaryota</taxon>
        <taxon>Fungi</taxon>
        <taxon>Dikarya</taxon>
        <taxon>Basidiomycota</taxon>
        <taxon>Agaricomycotina</taxon>
        <taxon>Agaricomycetes</taxon>
        <taxon>Agaricomycetidae</taxon>
        <taxon>Agaricales</taxon>
        <taxon>Agaricineae</taxon>
        <taxon>Hydnangiaceae</taxon>
        <taxon>Laccaria</taxon>
    </lineage>
</organism>
<dbReference type="Proteomes" id="UP000001194">
    <property type="component" value="Unassembled WGS sequence"/>
</dbReference>
<dbReference type="OrthoDB" id="2899474at2759"/>
<evidence type="ECO:0000313" key="3">
    <source>
        <dbReference type="EMBL" id="EDQ98460.1"/>
    </source>
</evidence>
<reference evidence="3 4" key="1">
    <citation type="journal article" date="2008" name="Nature">
        <title>The genome of Laccaria bicolor provides insights into mycorrhizal symbiosis.</title>
        <authorList>
            <person name="Martin F."/>
            <person name="Aerts A."/>
            <person name="Ahren D."/>
            <person name="Brun A."/>
            <person name="Danchin E.G.J."/>
            <person name="Duchaussoy F."/>
            <person name="Gibon J."/>
            <person name="Kohler A."/>
            <person name="Lindquist E."/>
            <person name="Pereda V."/>
            <person name="Salamov A."/>
            <person name="Shapiro H.J."/>
            <person name="Wuyts J."/>
            <person name="Blaudez D."/>
            <person name="Buee M."/>
            <person name="Brokstein P."/>
            <person name="Canbaeck B."/>
            <person name="Cohen D."/>
            <person name="Courty P.E."/>
            <person name="Coutinho P.M."/>
            <person name="Delaruelle C."/>
            <person name="Detter J.C."/>
            <person name="Deveau A."/>
            <person name="DiFazio S."/>
            <person name="Duplessis S."/>
            <person name="Fraissinet-Tachet L."/>
            <person name="Lucic E."/>
            <person name="Frey-Klett P."/>
            <person name="Fourrey C."/>
            <person name="Feussner I."/>
            <person name="Gay G."/>
            <person name="Grimwood J."/>
            <person name="Hoegger P.J."/>
            <person name="Jain P."/>
            <person name="Kilaru S."/>
            <person name="Labbe J."/>
            <person name="Lin Y.C."/>
            <person name="Legue V."/>
            <person name="Le Tacon F."/>
            <person name="Marmeisse R."/>
            <person name="Melayah D."/>
            <person name="Montanini B."/>
            <person name="Muratet M."/>
            <person name="Nehls U."/>
            <person name="Niculita-Hirzel H."/>
            <person name="Oudot-Le Secq M.P."/>
            <person name="Peter M."/>
            <person name="Quesneville H."/>
            <person name="Rajashekar B."/>
            <person name="Reich M."/>
            <person name="Rouhier N."/>
            <person name="Schmutz J."/>
            <person name="Yin T."/>
            <person name="Chalot M."/>
            <person name="Henrissat B."/>
            <person name="Kuees U."/>
            <person name="Lucas S."/>
            <person name="Van de Peer Y."/>
            <person name="Podila G.K."/>
            <person name="Polle A."/>
            <person name="Pukkila P.J."/>
            <person name="Richardson P.M."/>
            <person name="Rouze P."/>
            <person name="Sanders I.R."/>
            <person name="Stajich J.E."/>
            <person name="Tunlid A."/>
            <person name="Tuskan G."/>
            <person name="Grigoriev I.V."/>
        </authorList>
    </citation>
    <scope>NUCLEOTIDE SEQUENCE [LARGE SCALE GENOMIC DNA]</scope>
    <source>
        <strain evidence="4">S238N-H82 / ATCC MYA-4686</strain>
    </source>
</reference>